<keyword evidence="3" id="KW-1185">Reference proteome</keyword>
<reference evidence="2 4" key="2">
    <citation type="submission" date="2018-06" db="EMBL/GenBank/DDBJ databases">
        <authorList>
            <consortium name="Pathogen Informatics"/>
            <person name="Doyle S."/>
        </authorList>
    </citation>
    <scope>NUCLEOTIDE SEQUENCE [LARGE SCALE GENOMIC DNA]</scope>
    <source>
        <strain evidence="2 4">NCTC12437</strain>
    </source>
</reference>
<name>A0A378ICV3_9GAMM</name>
<gene>
    <name evidence="1" type="ORF">Lbir_0811</name>
    <name evidence="2" type="ORF">NCTC12437_02455</name>
</gene>
<accession>A0A378ICV3</accession>
<reference evidence="1 3" key="1">
    <citation type="submission" date="2015-11" db="EMBL/GenBank/DDBJ databases">
        <title>Genomic analysis of 38 Legionella species identifies large and diverse effector repertoires.</title>
        <authorList>
            <person name="Burstein D."/>
            <person name="Amaro F."/>
            <person name="Zusman T."/>
            <person name="Lifshitz Z."/>
            <person name="Cohen O."/>
            <person name="Gilbert J.A."/>
            <person name="Pupko T."/>
            <person name="Shuman H.A."/>
            <person name="Segal G."/>
        </authorList>
    </citation>
    <scope>NUCLEOTIDE SEQUENCE [LARGE SCALE GENOMIC DNA]</scope>
    <source>
        <strain evidence="1 3">CDC#1407-AL-14</strain>
    </source>
</reference>
<dbReference type="EMBL" id="LNXT01000009">
    <property type="protein sequence ID" value="KTC74531.1"/>
    <property type="molecule type" value="Genomic_DNA"/>
</dbReference>
<dbReference type="EMBL" id="UGNW01000001">
    <property type="protein sequence ID" value="STX32660.1"/>
    <property type="molecule type" value="Genomic_DNA"/>
</dbReference>
<evidence type="ECO:0000313" key="4">
    <source>
        <dbReference type="Proteomes" id="UP000255066"/>
    </source>
</evidence>
<dbReference type="Proteomes" id="UP000255066">
    <property type="component" value="Unassembled WGS sequence"/>
</dbReference>
<sequence length="124" mass="14737">MNMPFELGIDYACQHIYNNEFPDKKILILDTEEFRFKKGISDLSGCDIKKHNNDVGKAIKSVRDWLFHVDLKIMDSGNIIWQRYNEFSSHVYEHDLYGHSSIDEIEICELKFFMENYLQNLHSN</sequence>
<organism evidence="2 4">
    <name type="scientific">Legionella birminghamensis</name>
    <dbReference type="NCBI Taxonomy" id="28083"/>
    <lineage>
        <taxon>Bacteria</taxon>
        <taxon>Pseudomonadati</taxon>
        <taxon>Pseudomonadota</taxon>
        <taxon>Gammaproteobacteria</taxon>
        <taxon>Legionellales</taxon>
        <taxon>Legionellaceae</taxon>
        <taxon>Legionella</taxon>
    </lineage>
</organism>
<dbReference type="AlphaFoldDB" id="A0A378ICV3"/>
<protein>
    <submittedName>
        <fullName evidence="2">Uncharacterized protein</fullName>
    </submittedName>
</protein>
<evidence type="ECO:0000313" key="2">
    <source>
        <dbReference type="EMBL" id="STX32660.1"/>
    </source>
</evidence>
<proteinExistence type="predicted"/>
<dbReference type="Proteomes" id="UP000054735">
    <property type="component" value="Unassembled WGS sequence"/>
</dbReference>
<evidence type="ECO:0000313" key="1">
    <source>
        <dbReference type="EMBL" id="KTC74531.1"/>
    </source>
</evidence>
<evidence type="ECO:0000313" key="3">
    <source>
        <dbReference type="Proteomes" id="UP000054735"/>
    </source>
</evidence>